<protein>
    <recommendedName>
        <fullName evidence="5">CCHC-type domain-containing protein</fullName>
    </recommendedName>
</protein>
<evidence type="ECO:0000256" key="1">
    <source>
        <dbReference type="SAM" id="Coils"/>
    </source>
</evidence>
<feature type="compositionally biased region" description="Low complexity" evidence="2">
    <location>
        <begin position="97"/>
        <end position="107"/>
    </location>
</feature>
<reference evidence="3 4" key="1">
    <citation type="journal article" date="2015" name="Proc. Natl. Acad. Sci. U.S.A.">
        <title>The resurrection genome of Boea hygrometrica: A blueprint for survival of dehydration.</title>
        <authorList>
            <person name="Xiao L."/>
            <person name="Yang G."/>
            <person name="Zhang L."/>
            <person name="Yang X."/>
            <person name="Zhao S."/>
            <person name="Ji Z."/>
            <person name="Zhou Q."/>
            <person name="Hu M."/>
            <person name="Wang Y."/>
            <person name="Chen M."/>
            <person name="Xu Y."/>
            <person name="Jin H."/>
            <person name="Xiao X."/>
            <person name="Hu G."/>
            <person name="Bao F."/>
            <person name="Hu Y."/>
            <person name="Wan P."/>
            <person name="Li L."/>
            <person name="Deng X."/>
            <person name="Kuang T."/>
            <person name="Xiang C."/>
            <person name="Zhu J.K."/>
            <person name="Oliver M.J."/>
            <person name="He Y."/>
        </authorList>
    </citation>
    <scope>NUCLEOTIDE SEQUENCE [LARGE SCALE GENOMIC DNA]</scope>
    <source>
        <strain evidence="4">cv. XS01</strain>
    </source>
</reference>
<dbReference type="AlphaFoldDB" id="A0A2Z7BM91"/>
<gene>
    <name evidence="3" type="ORF">F511_14709</name>
</gene>
<evidence type="ECO:0008006" key="5">
    <source>
        <dbReference type="Google" id="ProtNLM"/>
    </source>
</evidence>
<feature type="region of interest" description="Disordered" evidence="2">
    <location>
        <begin position="400"/>
        <end position="419"/>
    </location>
</feature>
<evidence type="ECO:0000256" key="2">
    <source>
        <dbReference type="SAM" id="MobiDB-lite"/>
    </source>
</evidence>
<feature type="compositionally biased region" description="Basic and acidic residues" evidence="2">
    <location>
        <begin position="80"/>
        <end position="96"/>
    </location>
</feature>
<evidence type="ECO:0000313" key="4">
    <source>
        <dbReference type="Proteomes" id="UP000250235"/>
    </source>
</evidence>
<sequence>MKFFNCERPGHFAAECNRPKKDDRYKRDDKRTDDRYKKEDRYNRDDKSDERAVDRSKERSKDRRMTTRGDKRSSRKHDRKVLVAEESTKSWADTDSKYSSSSSSSSDSEQEEVHCLMADQTSDDEVFYLSNVEFTREDLVSALNDMVKEYRKLSHSFEEVKAENSDLKNSSAEPSAVELGEAESLKIELSKLTAENELLREESSELKAEIVTLNELVSSWNKSYRSLHKLQEIQKSVYDRTGLGFNNSKNSEGETSTQSQPAYDKFNKMSFVKANVIYDCCESMIYDDQTSQKLNHNGKAGIGFQKLENSKPSWLKNKLDKDKAKAGRKSFVPNQPWRSSTKVKSGWKNVQPKRDLSGQSMKSKLNRSHSTYAKTLMDSYTGRTVKVIADTAQMGPDAEDHGVGAPDVEDQPAGTTVGEKQCDTDEEMETIGAGTGVGDQQLHSFVTADSRTDAAAYYFVEEPEEVEMSDDEQSVDERIDADEAMSLEDILLSISVDVLLPSAGVDFTKIILGKDIKIPGVDERTWYLATAATPDLAEALAQLRASIEQIRDRVDDAKLKDTILMHLHGIEQRFTARLDDQDRVLGALLKDSHNQKQLLSLDIKSSQKQLSAQAAAAAFDTVDVRRVVKELDAKVTYLDGQVAATRNDLLEFPATAQETLNHIADQLSELIAYINRGGNDKKGEVSSSRPQPPPDDQNRNRGNTGGDNIKLLIYWKDFLVVCTEKVGAEVEAVEDAVLVPRENILVVLVGLSEDLLKTG</sequence>
<feature type="region of interest" description="Disordered" evidence="2">
    <location>
        <begin position="322"/>
        <end position="365"/>
    </location>
</feature>
<feature type="coiled-coil region" evidence="1">
    <location>
        <begin position="143"/>
        <end position="216"/>
    </location>
</feature>
<feature type="region of interest" description="Disordered" evidence="2">
    <location>
        <begin position="1"/>
        <end position="114"/>
    </location>
</feature>
<name>A0A2Z7BM91_9LAMI</name>
<dbReference type="Proteomes" id="UP000250235">
    <property type="component" value="Unassembled WGS sequence"/>
</dbReference>
<proteinExistence type="predicted"/>
<accession>A0A2Z7BM91</accession>
<feature type="region of interest" description="Disordered" evidence="2">
    <location>
        <begin position="680"/>
        <end position="704"/>
    </location>
</feature>
<feature type="compositionally biased region" description="Basic and acidic residues" evidence="2">
    <location>
        <begin position="17"/>
        <end position="72"/>
    </location>
</feature>
<keyword evidence="1" id="KW-0175">Coiled coil</keyword>
<evidence type="ECO:0000313" key="3">
    <source>
        <dbReference type="EMBL" id="KZV34509.1"/>
    </source>
</evidence>
<keyword evidence="4" id="KW-1185">Reference proteome</keyword>
<organism evidence="3 4">
    <name type="scientific">Dorcoceras hygrometricum</name>
    <dbReference type="NCBI Taxonomy" id="472368"/>
    <lineage>
        <taxon>Eukaryota</taxon>
        <taxon>Viridiplantae</taxon>
        <taxon>Streptophyta</taxon>
        <taxon>Embryophyta</taxon>
        <taxon>Tracheophyta</taxon>
        <taxon>Spermatophyta</taxon>
        <taxon>Magnoliopsida</taxon>
        <taxon>eudicotyledons</taxon>
        <taxon>Gunneridae</taxon>
        <taxon>Pentapetalae</taxon>
        <taxon>asterids</taxon>
        <taxon>lamiids</taxon>
        <taxon>Lamiales</taxon>
        <taxon>Gesneriaceae</taxon>
        <taxon>Didymocarpoideae</taxon>
        <taxon>Trichosporeae</taxon>
        <taxon>Loxocarpinae</taxon>
        <taxon>Dorcoceras</taxon>
    </lineage>
</organism>
<dbReference type="EMBL" id="KV005047">
    <property type="protein sequence ID" value="KZV34509.1"/>
    <property type="molecule type" value="Genomic_DNA"/>
</dbReference>
<feature type="compositionally biased region" description="Polar residues" evidence="2">
    <location>
        <begin position="332"/>
        <end position="343"/>
    </location>
</feature>